<proteinExistence type="predicted"/>
<accession>A0A382GLG5</accession>
<dbReference type="AlphaFoldDB" id="A0A382GLG5"/>
<reference evidence="1" key="1">
    <citation type="submission" date="2018-05" db="EMBL/GenBank/DDBJ databases">
        <authorList>
            <person name="Lanie J.A."/>
            <person name="Ng W.-L."/>
            <person name="Kazmierczak K.M."/>
            <person name="Andrzejewski T.M."/>
            <person name="Davidsen T.M."/>
            <person name="Wayne K.J."/>
            <person name="Tettelin H."/>
            <person name="Glass J.I."/>
            <person name="Rusch D."/>
            <person name="Podicherti R."/>
            <person name="Tsui H.-C.T."/>
            <person name="Winkler M.E."/>
        </authorList>
    </citation>
    <scope>NUCLEOTIDE SEQUENCE</scope>
</reference>
<organism evidence="1">
    <name type="scientific">marine metagenome</name>
    <dbReference type="NCBI Taxonomy" id="408172"/>
    <lineage>
        <taxon>unclassified sequences</taxon>
        <taxon>metagenomes</taxon>
        <taxon>ecological metagenomes</taxon>
    </lineage>
</organism>
<evidence type="ECO:0000313" key="1">
    <source>
        <dbReference type="EMBL" id="SVB75605.1"/>
    </source>
</evidence>
<gene>
    <name evidence="1" type="ORF">METZ01_LOCUS228459</name>
</gene>
<dbReference type="EMBL" id="UINC01056039">
    <property type="protein sequence ID" value="SVB75605.1"/>
    <property type="molecule type" value="Genomic_DNA"/>
</dbReference>
<name>A0A382GLG5_9ZZZZ</name>
<protein>
    <submittedName>
        <fullName evidence="1">Uncharacterized protein</fullName>
    </submittedName>
</protein>
<sequence length="33" mass="3696">MKFGKMAPINIMALGLSPATKKPSRKKDIFVFE</sequence>